<evidence type="ECO:0000313" key="2">
    <source>
        <dbReference type="Proteomes" id="UP000743672"/>
    </source>
</evidence>
<dbReference type="Proteomes" id="UP000743672">
    <property type="component" value="Unassembled WGS sequence"/>
</dbReference>
<sequence>MKEHLVCIYRRWYLCLLPGLDYPEHGFCPVGVFAIIDTQEADGYT</sequence>
<gene>
    <name evidence="1" type="ORF">IAI20_11180</name>
</gene>
<accession>A0AAW4CAH6</accession>
<dbReference type="AlphaFoldDB" id="A0AAW4CAH6"/>
<dbReference type="RefSeq" id="WP_153300005.1">
    <property type="nucleotide sequence ID" value="NZ_CHTX01000081.1"/>
</dbReference>
<dbReference type="EMBL" id="JACSZI010000098">
    <property type="protein sequence ID" value="MBF9674573.1"/>
    <property type="molecule type" value="Genomic_DNA"/>
</dbReference>
<name>A0AAW4CAH6_9STRE</name>
<protein>
    <submittedName>
        <fullName evidence="1">Uncharacterized protein</fullName>
    </submittedName>
</protein>
<proteinExistence type="predicted"/>
<reference evidence="1" key="1">
    <citation type="journal article" date="2020" name="J. Clin. Microbiol.">
        <title>Streptococcus pseudopneumoniae: Use of whole genome sequences to validate methods used for identification.</title>
        <authorList>
            <person name="Jensen C.S."/>
            <person name="Iversen K.H."/>
            <person name="Dargis R."/>
            <person name="Shewmaker P."/>
            <person name="Rasmussen S."/>
            <person name="Christensen J.J."/>
            <person name="Nielsen X.C."/>
        </authorList>
    </citation>
    <scope>NUCLEOTIDE SEQUENCE</scope>
    <source>
        <strain evidence="1">256-03</strain>
    </source>
</reference>
<organism evidence="1 2">
    <name type="scientific">Streptococcus pseudopneumoniae</name>
    <dbReference type="NCBI Taxonomy" id="257758"/>
    <lineage>
        <taxon>Bacteria</taxon>
        <taxon>Bacillati</taxon>
        <taxon>Bacillota</taxon>
        <taxon>Bacilli</taxon>
        <taxon>Lactobacillales</taxon>
        <taxon>Streptococcaceae</taxon>
        <taxon>Streptococcus</taxon>
    </lineage>
</organism>
<comment type="caution">
    <text evidence="1">The sequence shown here is derived from an EMBL/GenBank/DDBJ whole genome shotgun (WGS) entry which is preliminary data.</text>
</comment>
<evidence type="ECO:0000313" key="1">
    <source>
        <dbReference type="EMBL" id="MBF9674573.1"/>
    </source>
</evidence>